<dbReference type="Proteomes" id="UP000596035">
    <property type="component" value="Chromosome"/>
</dbReference>
<dbReference type="Pfam" id="PF00239">
    <property type="entry name" value="Resolvase"/>
    <property type="match status" value="1"/>
</dbReference>
<feature type="domain" description="Resolvase/invertase-type recombinase catalytic" evidence="1">
    <location>
        <begin position="4"/>
        <end position="158"/>
    </location>
</feature>
<dbReference type="InterPro" id="IPR006119">
    <property type="entry name" value="Resolv_N"/>
</dbReference>
<sequence>MSSSIGLYIRLSSEDSKVGSMSIENQKRALHQYVDARDWAAGMEVLEFVDNGYSGASFERPAVQELLGMVQEGKIGCIIVKDFTRFGRNSIEVGYFMEMVFPLYGVRFISINDDFDSAQLHGDTGGINVAFKYLISEFYSRDLSVKYKSAKYAKFRRGEYQSRICPYGYQKGADGRMEPDPETAETVRFLFSMAATGRSTTDIIKVLFDRRVPTPGEYKASRGQCYHDISRTHGIWQRSAILNILHDERYTGTYIIGKRQRVEIGSNHVRMKDEREWIKIPDHHPAIISKELFSQVQAAIRHVKSEKKKVAQYPLKGKVFCGCCFHGLQRIGKKGYRFACTHSQVNESAPCHGLAISEQDLENLLLKILSKQAQAILNLPDLSHTRRLDVEIAKQTEYGGQIEEYLDQKRLLYERFLLKQISLEDYTSQKATVDRELERLRELHTALKVRTSQIQIDAKTQSARTKLAQEVVETGKLTAELVDSLIDKVYIYPGNRVEILWNMQDFCLGEF</sequence>
<dbReference type="InterPro" id="IPR050639">
    <property type="entry name" value="SSR_resolvase"/>
</dbReference>
<reference evidence="3" key="1">
    <citation type="journal article" date="2017" name="Genome Announc.">
        <title>High-Quality Whole-Genome Sequences of the Oligo-Mouse-Microbiota Bacterial Community.</title>
        <authorList>
            <person name="Garzetti D."/>
            <person name="Brugiroux S."/>
            <person name="Bunk B."/>
            <person name="Pukall R."/>
            <person name="McCoy K.D."/>
            <person name="Macpherson A.J."/>
            <person name="Stecher B."/>
        </authorList>
    </citation>
    <scope>NUCLEOTIDE SEQUENCE</scope>
    <source>
        <strain evidence="3">KB18</strain>
    </source>
</reference>
<dbReference type="PROSITE" id="PS51736">
    <property type="entry name" value="RECOMBINASES_3"/>
    <property type="match status" value="1"/>
</dbReference>
<dbReference type="RefSeq" id="WP_066537572.1">
    <property type="nucleotide sequence ID" value="NZ_CP021422.1"/>
</dbReference>
<dbReference type="PROSITE" id="PS51737">
    <property type="entry name" value="RECOMBINASE_DNA_BIND"/>
    <property type="match status" value="1"/>
</dbReference>
<name>A0A1Z2XVS5_9FIRM</name>
<dbReference type="SUPFAM" id="SSF53041">
    <property type="entry name" value="Resolvase-like"/>
    <property type="match status" value="1"/>
</dbReference>
<evidence type="ECO:0000313" key="5">
    <source>
        <dbReference type="Proteomes" id="UP000196710"/>
    </source>
</evidence>
<dbReference type="EMBL" id="CP065321">
    <property type="protein sequence ID" value="QQR31839.1"/>
    <property type="molecule type" value="Genomic_DNA"/>
</dbReference>
<dbReference type="InterPro" id="IPR025827">
    <property type="entry name" value="Zn_ribbon_recom_dom"/>
</dbReference>
<reference evidence="5" key="2">
    <citation type="submission" date="2017-05" db="EMBL/GenBank/DDBJ databases">
        <title>Improved OligoMM genomes.</title>
        <authorList>
            <person name="Garzetti D."/>
        </authorList>
    </citation>
    <scope>NUCLEOTIDE SEQUENCE [LARGE SCALE GENOMIC DNA]</scope>
    <source>
        <strain evidence="5">KB18</strain>
    </source>
</reference>
<dbReference type="InterPro" id="IPR038109">
    <property type="entry name" value="DNA_bind_recomb_sf"/>
</dbReference>
<proteinExistence type="predicted"/>
<dbReference type="KEGG" id="amur:ADH66_18980"/>
<dbReference type="Gene3D" id="3.40.50.1390">
    <property type="entry name" value="Resolvase, N-terminal catalytic domain"/>
    <property type="match status" value="1"/>
</dbReference>
<dbReference type="InterPro" id="IPR036162">
    <property type="entry name" value="Resolvase-like_N_sf"/>
</dbReference>
<dbReference type="InterPro" id="IPR011109">
    <property type="entry name" value="DNA_bind_recombinase_dom"/>
</dbReference>
<dbReference type="GO" id="GO:0000150">
    <property type="term" value="F:DNA strand exchange activity"/>
    <property type="evidence" value="ECO:0007669"/>
    <property type="project" value="InterPro"/>
</dbReference>
<gene>
    <name evidence="3" type="ORF">ADH66_18980</name>
    <name evidence="4" type="ORF">I5Q82_09410</name>
</gene>
<dbReference type="Gene3D" id="3.90.1750.20">
    <property type="entry name" value="Putative Large Serine Recombinase, Chain B, Domain 2"/>
    <property type="match status" value="1"/>
</dbReference>
<evidence type="ECO:0000313" key="6">
    <source>
        <dbReference type="Proteomes" id="UP000596035"/>
    </source>
</evidence>
<evidence type="ECO:0000313" key="4">
    <source>
        <dbReference type="EMBL" id="QQR31839.1"/>
    </source>
</evidence>
<dbReference type="SMART" id="SM00857">
    <property type="entry name" value="Resolvase"/>
    <property type="match status" value="1"/>
</dbReference>
<dbReference type="PANTHER" id="PTHR30461:SF23">
    <property type="entry name" value="DNA RECOMBINASE-RELATED"/>
    <property type="match status" value="1"/>
</dbReference>
<evidence type="ECO:0000259" key="1">
    <source>
        <dbReference type="PROSITE" id="PS51736"/>
    </source>
</evidence>
<keyword evidence="5" id="KW-1185">Reference proteome</keyword>
<evidence type="ECO:0000313" key="3">
    <source>
        <dbReference type="EMBL" id="ASB42544.1"/>
    </source>
</evidence>
<evidence type="ECO:0000259" key="2">
    <source>
        <dbReference type="PROSITE" id="PS51737"/>
    </source>
</evidence>
<dbReference type="PANTHER" id="PTHR30461">
    <property type="entry name" value="DNA-INVERTASE FROM LAMBDOID PROPHAGE"/>
    <property type="match status" value="1"/>
</dbReference>
<dbReference type="Pfam" id="PF13408">
    <property type="entry name" value="Zn_ribbon_recom"/>
    <property type="match status" value="1"/>
</dbReference>
<reference evidence="4 6" key="3">
    <citation type="submission" date="2020-11" db="EMBL/GenBank/DDBJ databases">
        <title>Closed and high quality bacterial genomes of the OMM12 community.</title>
        <authorList>
            <person name="Marbouty M."/>
            <person name="Lamy-Besnier Q."/>
            <person name="Debarbieux L."/>
            <person name="Koszul R."/>
        </authorList>
    </citation>
    <scope>NUCLEOTIDE SEQUENCE [LARGE SCALE GENOMIC DNA]</scope>
    <source>
        <strain evidence="4 6">KB18</strain>
    </source>
</reference>
<dbReference type="AlphaFoldDB" id="A0A1Z2XVS5"/>
<feature type="domain" description="Recombinase" evidence="2">
    <location>
        <begin position="166"/>
        <end position="306"/>
    </location>
</feature>
<dbReference type="EMBL" id="CP021422">
    <property type="protein sequence ID" value="ASB42544.1"/>
    <property type="molecule type" value="Genomic_DNA"/>
</dbReference>
<accession>A0A1Z2XVS5</accession>
<dbReference type="GO" id="GO:0003677">
    <property type="term" value="F:DNA binding"/>
    <property type="evidence" value="ECO:0007669"/>
    <property type="project" value="InterPro"/>
</dbReference>
<protein>
    <submittedName>
        <fullName evidence="3 4">Recombinase</fullName>
    </submittedName>
</protein>
<organism evidence="4 6">
    <name type="scientific">Acutalibacter muris</name>
    <dbReference type="NCBI Taxonomy" id="1796620"/>
    <lineage>
        <taxon>Bacteria</taxon>
        <taxon>Bacillati</taxon>
        <taxon>Bacillota</taxon>
        <taxon>Clostridia</taxon>
        <taxon>Eubacteriales</taxon>
        <taxon>Acutalibacteraceae</taxon>
        <taxon>Acutalibacter</taxon>
    </lineage>
</organism>
<dbReference type="Pfam" id="PF07508">
    <property type="entry name" value="Recombinase"/>
    <property type="match status" value="1"/>
</dbReference>
<dbReference type="Proteomes" id="UP000196710">
    <property type="component" value="Chromosome"/>
</dbReference>